<sequence length="211" mass="24787">MTRFLVTKELRTLVDSSTLKDSEKDKFKLHENVEHEDLVNFYRTAKPCSSLLELLKSSKLVIPNKNTKNEDTPKTKEFLQAMEKLRIQAQEDEYQRLVQKTQADPFKLYEQKIDEDYNPAKASKEVRSHITTIFNIFISVVSVVYAIWYWTNSSAYMRDSYRVLLCVFAGLLILVAEVVVYMGYLNKVEEARIRERNKKEVKKVVQTFKLD</sequence>
<dbReference type="Pfam" id="PF11712">
    <property type="entry name" value="Vma12"/>
    <property type="match status" value="1"/>
</dbReference>
<evidence type="ECO:0000256" key="4">
    <source>
        <dbReference type="ARBA" id="ARBA00022989"/>
    </source>
</evidence>
<dbReference type="GeneID" id="36566753"/>
<evidence type="ECO:0000256" key="5">
    <source>
        <dbReference type="ARBA" id="ARBA00023136"/>
    </source>
</evidence>
<organism evidence="7 8">
    <name type="scientific">Candidozyma pseudohaemuli</name>
    <dbReference type="NCBI Taxonomy" id="418784"/>
    <lineage>
        <taxon>Eukaryota</taxon>
        <taxon>Fungi</taxon>
        <taxon>Dikarya</taxon>
        <taxon>Ascomycota</taxon>
        <taxon>Saccharomycotina</taxon>
        <taxon>Pichiomycetes</taxon>
        <taxon>Metschnikowiaceae</taxon>
        <taxon>Candidozyma</taxon>
    </lineage>
</organism>
<gene>
    <name evidence="7" type="ORF">C7M61_003364</name>
</gene>
<dbReference type="AlphaFoldDB" id="A0A2P7YNW1"/>
<feature type="transmembrane region" description="Helical" evidence="6">
    <location>
        <begin position="130"/>
        <end position="150"/>
    </location>
</feature>
<keyword evidence="3" id="KW-0256">Endoplasmic reticulum</keyword>
<protein>
    <recommendedName>
        <fullName evidence="9">Vacuolar ATPase assembly integral membrane protein VPH2</fullName>
    </recommendedName>
</protein>
<evidence type="ECO:0000256" key="6">
    <source>
        <dbReference type="SAM" id="Phobius"/>
    </source>
</evidence>
<evidence type="ECO:0000313" key="7">
    <source>
        <dbReference type="EMBL" id="PSK37657.1"/>
    </source>
</evidence>
<dbReference type="VEuPathDB" id="FungiDB:C7M61_003364"/>
<evidence type="ECO:0008006" key="9">
    <source>
        <dbReference type="Google" id="ProtNLM"/>
    </source>
</evidence>
<dbReference type="RefSeq" id="XP_024713192.1">
    <property type="nucleotide sequence ID" value="XM_024858705.1"/>
</dbReference>
<dbReference type="PANTHER" id="PTHR31394">
    <property type="entry name" value="TRANSMEMBRANE PROTEIN 199"/>
    <property type="match status" value="1"/>
</dbReference>
<name>A0A2P7YNW1_9ASCO</name>
<evidence type="ECO:0000313" key="8">
    <source>
        <dbReference type="Proteomes" id="UP000241107"/>
    </source>
</evidence>
<feature type="transmembrane region" description="Helical" evidence="6">
    <location>
        <begin position="162"/>
        <end position="184"/>
    </location>
</feature>
<dbReference type="PANTHER" id="PTHR31394:SF1">
    <property type="entry name" value="TRANSMEMBRANE PROTEIN 199"/>
    <property type="match status" value="1"/>
</dbReference>
<accession>A0A2P7YNW1</accession>
<reference evidence="7 8" key="1">
    <citation type="submission" date="2018-03" db="EMBL/GenBank/DDBJ databases">
        <title>Candida pseudohaemulonii genome assembly and annotation.</title>
        <authorList>
            <person name="Munoz J.F."/>
            <person name="Gade L.G."/>
            <person name="Chow N.A."/>
            <person name="Litvintseva A.P."/>
            <person name="Loparev V.N."/>
            <person name="Cuomo C.A."/>
        </authorList>
    </citation>
    <scope>NUCLEOTIDE SEQUENCE [LARGE SCALE GENOMIC DNA]</scope>
    <source>
        <strain evidence="7 8">B12108</strain>
    </source>
</reference>
<dbReference type="OrthoDB" id="19981at2759"/>
<comment type="caution">
    <text evidence="7">The sequence shown here is derived from an EMBL/GenBank/DDBJ whole genome shotgun (WGS) entry which is preliminary data.</text>
</comment>
<dbReference type="GO" id="GO:0007035">
    <property type="term" value="P:vacuolar acidification"/>
    <property type="evidence" value="ECO:0007669"/>
    <property type="project" value="EnsemblFungi"/>
</dbReference>
<proteinExistence type="predicted"/>
<evidence type="ECO:0000256" key="2">
    <source>
        <dbReference type="ARBA" id="ARBA00022692"/>
    </source>
</evidence>
<dbReference type="EMBL" id="PYFQ01000008">
    <property type="protein sequence ID" value="PSK37657.1"/>
    <property type="molecule type" value="Genomic_DNA"/>
</dbReference>
<keyword evidence="8" id="KW-1185">Reference proteome</keyword>
<dbReference type="GO" id="GO:0005789">
    <property type="term" value="C:endoplasmic reticulum membrane"/>
    <property type="evidence" value="ECO:0007669"/>
    <property type="project" value="UniProtKB-SubCell"/>
</dbReference>
<keyword evidence="4 6" id="KW-1133">Transmembrane helix</keyword>
<evidence type="ECO:0000256" key="3">
    <source>
        <dbReference type="ARBA" id="ARBA00022824"/>
    </source>
</evidence>
<dbReference type="GO" id="GO:0070072">
    <property type="term" value="P:vacuolar proton-transporting V-type ATPase complex assembly"/>
    <property type="evidence" value="ECO:0007669"/>
    <property type="project" value="EnsemblFungi"/>
</dbReference>
<dbReference type="GO" id="GO:1990871">
    <property type="term" value="C:Vma12-Vma22 assembly complex"/>
    <property type="evidence" value="ECO:0007669"/>
    <property type="project" value="EnsemblFungi"/>
</dbReference>
<comment type="subcellular location">
    <subcellularLocation>
        <location evidence="1">Endoplasmic reticulum membrane</location>
        <topology evidence="1">Multi-pass membrane protein</topology>
    </subcellularLocation>
</comment>
<keyword evidence="2 6" id="KW-0812">Transmembrane</keyword>
<keyword evidence="5 6" id="KW-0472">Membrane</keyword>
<dbReference type="InterPro" id="IPR021013">
    <property type="entry name" value="ATPase_Vma12"/>
</dbReference>
<dbReference type="Proteomes" id="UP000241107">
    <property type="component" value="Unassembled WGS sequence"/>
</dbReference>
<evidence type="ECO:0000256" key="1">
    <source>
        <dbReference type="ARBA" id="ARBA00004477"/>
    </source>
</evidence>